<comment type="caution">
    <text evidence="1">The sequence shown here is derived from an EMBL/GenBank/DDBJ whole genome shotgun (WGS) entry which is preliminary data.</text>
</comment>
<proteinExistence type="predicted"/>
<keyword evidence="2" id="KW-1185">Reference proteome</keyword>
<organism evidence="1 2">
    <name type="scientific">Actinidia rufa</name>
    <dbReference type="NCBI Taxonomy" id="165716"/>
    <lineage>
        <taxon>Eukaryota</taxon>
        <taxon>Viridiplantae</taxon>
        <taxon>Streptophyta</taxon>
        <taxon>Embryophyta</taxon>
        <taxon>Tracheophyta</taxon>
        <taxon>Spermatophyta</taxon>
        <taxon>Magnoliopsida</taxon>
        <taxon>eudicotyledons</taxon>
        <taxon>Gunneridae</taxon>
        <taxon>Pentapetalae</taxon>
        <taxon>asterids</taxon>
        <taxon>Ericales</taxon>
        <taxon>Actinidiaceae</taxon>
        <taxon>Actinidia</taxon>
    </lineage>
</organism>
<protein>
    <submittedName>
        <fullName evidence="1">Uncharacterized protein</fullName>
    </submittedName>
</protein>
<sequence>MIWGRPSCLVFVLLNQKSNEAAPKFRTREGLVEFSEPVWENMENGFFCDWDDLDTVNNLLLHDFTHGELVNTDAKMQCNDSTLAANSSKNDENLSA</sequence>
<dbReference type="AlphaFoldDB" id="A0A7J0DG32"/>
<name>A0A7J0DG32_9ERIC</name>
<accession>A0A7J0DG32</accession>
<dbReference type="Proteomes" id="UP000585474">
    <property type="component" value="Unassembled WGS sequence"/>
</dbReference>
<evidence type="ECO:0000313" key="2">
    <source>
        <dbReference type="Proteomes" id="UP000585474"/>
    </source>
</evidence>
<dbReference type="EMBL" id="BJWL01000214">
    <property type="protein sequence ID" value="GFS34612.1"/>
    <property type="molecule type" value="Genomic_DNA"/>
</dbReference>
<evidence type="ECO:0000313" key="1">
    <source>
        <dbReference type="EMBL" id="GFS34612.1"/>
    </source>
</evidence>
<reference evidence="2" key="1">
    <citation type="submission" date="2019-07" db="EMBL/GenBank/DDBJ databases">
        <title>De Novo Assembly of kiwifruit Actinidia rufa.</title>
        <authorList>
            <person name="Sugita-Konishi S."/>
            <person name="Sato K."/>
            <person name="Mori E."/>
            <person name="Abe Y."/>
            <person name="Kisaki G."/>
            <person name="Hamano K."/>
            <person name="Suezawa K."/>
            <person name="Otani M."/>
            <person name="Fukuda T."/>
            <person name="Manabe T."/>
            <person name="Gomi K."/>
            <person name="Tabuchi M."/>
            <person name="Akimitsu K."/>
            <person name="Kataoka I."/>
        </authorList>
    </citation>
    <scope>NUCLEOTIDE SEQUENCE [LARGE SCALE GENOMIC DNA]</scope>
    <source>
        <strain evidence="2">cv. Fuchu</strain>
    </source>
</reference>
<gene>
    <name evidence="1" type="ORF">Acr_00g0034840</name>
</gene>